<feature type="transmembrane region" description="Helical" evidence="2">
    <location>
        <begin position="258"/>
        <end position="278"/>
    </location>
</feature>
<keyword evidence="4" id="KW-1185">Reference proteome</keyword>
<dbReference type="EMBL" id="PXOA01000043">
    <property type="protein sequence ID" value="RFU81564.1"/>
    <property type="molecule type" value="Genomic_DNA"/>
</dbReference>
<name>A0A395NZS8_TRIAR</name>
<sequence length="537" mass="59015">MSNPGDPGWKWFPNDKPSWRLDVVTLLAVIGESAIAEHSQTITASLLCMLPRLLPAPQALLKPSRPTRLPETHAKMAGVYSGTILDSVGFFANIITPLDALPPYSFLVLDIQHAPSVPPPLTSANQHHQHHHQHPGKGGWRGFIARSMSWGRRRGEPEPLTESIPGAGDAEKVSGHRISPSRKLSGPPRERDIESGPDPSTLQSRTPTVHFSSEVDIEGHPGPIRRRTTEKVQDLLSTRTMAVTGGRPIVPPRLLSPLHILSAFSFLLSVAILITAVIWQDGTAIIAITLISSASTVVGYASSWRPILMQRTHTNEVPRGDVMIRTREGAFVLVRCLEDVARELYSGTEECEYYVGEKAYRMCMALGTILLMFSVVLLGNCTWNSQVFIGGSYIVLNGLYWGLGMMPKSYFWDLSRYSWVNATAPDGQNADDITDPDDEREGHPSFTRTLWYAIRETKAIGWVERSGAAPGTPQWQQWLNEALENARNENRNWPAVKRKNEIMTAASKAGGDPAAQRAPATEVQAAGAITGTARSTF</sequence>
<proteinExistence type="predicted"/>
<feature type="transmembrane region" description="Helical" evidence="2">
    <location>
        <begin position="284"/>
        <end position="301"/>
    </location>
</feature>
<keyword evidence="2" id="KW-0472">Membrane</keyword>
<keyword evidence="2" id="KW-1133">Transmembrane helix</keyword>
<feature type="transmembrane region" description="Helical" evidence="2">
    <location>
        <begin position="359"/>
        <end position="379"/>
    </location>
</feature>
<comment type="caution">
    <text evidence="3">The sequence shown here is derived from an EMBL/GenBank/DDBJ whole genome shotgun (WGS) entry which is preliminary data.</text>
</comment>
<organism evidence="3 4">
    <name type="scientific">Trichoderma arundinaceum</name>
    <dbReference type="NCBI Taxonomy" id="490622"/>
    <lineage>
        <taxon>Eukaryota</taxon>
        <taxon>Fungi</taxon>
        <taxon>Dikarya</taxon>
        <taxon>Ascomycota</taxon>
        <taxon>Pezizomycotina</taxon>
        <taxon>Sordariomycetes</taxon>
        <taxon>Hypocreomycetidae</taxon>
        <taxon>Hypocreales</taxon>
        <taxon>Hypocreaceae</taxon>
        <taxon>Trichoderma</taxon>
    </lineage>
</organism>
<gene>
    <name evidence="3" type="ORF">TARUN_658</name>
</gene>
<protein>
    <submittedName>
        <fullName evidence="3">Uncharacterized protein</fullName>
    </submittedName>
</protein>
<evidence type="ECO:0000313" key="3">
    <source>
        <dbReference type="EMBL" id="RFU81564.1"/>
    </source>
</evidence>
<evidence type="ECO:0000256" key="1">
    <source>
        <dbReference type="SAM" id="MobiDB-lite"/>
    </source>
</evidence>
<feature type="compositionally biased region" description="Polar residues" evidence="1">
    <location>
        <begin position="198"/>
        <end position="211"/>
    </location>
</feature>
<dbReference type="STRING" id="490622.A0A395NZS8"/>
<dbReference type="AlphaFoldDB" id="A0A395NZS8"/>
<dbReference type="Proteomes" id="UP000266272">
    <property type="component" value="Unassembled WGS sequence"/>
</dbReference>
<feature type="transmembrane region" description="Helical" evidence="2">
    <location>
        <begin position="385"/>
        <end position="403"/>
    </location>
</feature>
<evidence type="ECO:0000256" key="2">
    <source>
        <dbReference type="SAM" id="Phobius"/>
    </source>
</evidence>
<feature type="region of interest" description="Disordered" evidence="1">
    <location>
        <begin position="118"/>
        <end position="228"/>
    </location>
</feature>
<evidence type="ECO:0000313" key="4">
    <source>
        <dbReference type="Proteomes" id="UP000266272"/>
    </source>
</evidence>
<accession>A0A395NZS8</accession>
<keyword evidence="2" id="KW-0812">Transmembrane</keyword>
<reference evidence="3 4" key="1">
    <citation type="journal article" date="2018" name="PLoS Pathog.">
        <title>Evolution of structural diversity of trichothecenes, a family of toxins produced by plant pathogenic and entomopathogenic fungi.</title>
        <authorList>
            <person name="Proctor R.H."/>
            <person name="McCormick S.P."/>
            <person name="Kim H.S."/>
            <person name="Cardoza R.E."/>
            <person name="Stanley A.M."/>
            <person name="Lindo L."/>
            <person name="Kelly A."/>
            <person name="Brown D.W."/>
            <person name="Lee T."/>
            <person name="Vaughan M.M."/>
            <person name="Alexander N.J."/>
            <person name="Busman M."/>
            <person name="Gutierrez S."/>
        </authorList>
    </citation>
    <scope>NUCLEOTIDE SEQUENCE [LARGE SCALE GENOMIC DNA]</scope>
    <source>
        <strain evidence="3 4">IBT 40837</strain>
    </source>
</reference>
<dbReference type="OrthoDB" id="5412502at2759"/>